<dbReference type="InParanoid" id="H2ZKT1"/>
<dbReference type="InterPro" id="IPR042247">
    <property type="entry name" value="TLX1/2/3"/>
</dbReference>
<accession>H2ZKT1</accession>
<dbReference type="GO" id="GO:0000978">
    <property type="term" value="F:RNA polymerase II cis-regulatory region sequence-specific DNA binding"/>
    <property type="evidence" value="ECO:0007669"/>
    <property type="project" value="TreeGrafter"/>
</dbReference>
<feature type="region of interest" description="Disordered" evidence="8">
    <location>
        <begin position="158"/>
        <end position="194"/>
    </location>
</feature>
<proteinExistence type="predicted"/>
<reference evidence="10" key="2">
    <citation type="submission" date="2025-08" db="UniProtKB">
        <authorList>
            <consortium name="Ensembl"/>
        </authorList>
    </citation>
    <scope>IDENTIFICATION</scope>
</reference>
<dbReference type="eggNOG" id="KOG0488">
    <property type="taxonomic scope" value="Eukaryota"/>
</dbReference>
<reference evidence="10" key="3">
    <citation type="submission" date="2025-09" db="UniProtKB">
        <authorList>
            <consortium name="Ensembl"/>
        </authorList>
    </citation>
    <scope>IDENTIFICATION</scope>
</reference>
<dbReference type="OMA" id="YNGCRFT"/>
<dbReference type="Ensembl" id="ENSCSAVT00000018395.1">
    <property type="protein sequence ID" value="ENSCSAVP00000018197.1"/>
    <property type="gene ID" value="ENSCSAVG00000010706.1"/>
</dbReference>
<keyword evidence="5 6" id="KW-0539">Nucleus</keyword>
<dbReference type="FunFam" id="1.10.10.60:FF:000040">
    <property type="entry name" value="T-cell leukemia homeobox protein 3"/>
    <property type="match status" value="1"/>
</dbReference>
<dbReference type="CDD" id="cd22249">
    <property type="entry name" value="UDM1_RNF168_RNF169-like"/>
    <property type="match status" value="1"/>
</dbReference>
<comment type="subcellular location">
    <subcellularLocation>
        <location evidence="1 6 7">Nucleus</location>
    </subcellularLocation>
</comment>
<evidence type="ECO:0000256" key="1">
    <source>
        <dbReference type="ARBA" id="ARBA00004123"/>
    </source>
</evidence>
<evidence type="ECO:0000313" key="11">
    <source>
        <dbReference type="Proteomes" id="UP000007875"/>
    </source>
</evidence>
<dbReference type="InterPro" id="IPR001356">
    <property type="entry name" value="HD"/>
</dbReference>
<evidence type="ECO:0000259" key="9">
    <source>
        <dbReference type="PROSITE" id="PS50071"/>
    </source>
</evidence>
<feature type="domain" description="Homeobox" evidence="9">
    <location>
        <begin position="353"/>
        <end position="413"/>
    </location>
</feature>
<keyword evidence="3 6" id="KW-0238">DNA-binding</keyword>
<evidence type="ECO:0000256" key="6">
    <source>
        <dbReference type="PROSITE-ProRule" id="PRU00108"/>
    </source>
</evidence>
<dbReference type="Proteomes" id="UP000007875">
    <property type="component" value="Unassembled WGS sequence"/>
</dbReference>
<organism evidence="10 11">
    <name type="scientific">Ciona savignyi</name>
    <name type="common">Pacific transparent sea squirt</name>
    <dbReference type="NCBI Taxonomy" id="51511"/>
    <lineage>
        <taxon>Eukaryota</taxon>
        <taxon>Metazoa</taxon>
        <taxon>Chordata</taxon>
        <taxon>Tunicata</taxon>
        <taxon>Ascidiacea</taxon>
        <taxon>Phlebobranchia</taxon>
        <taxon>Cionidae</taxon>
        <taxon>Ciona</taxon>
    </lineage>
</organism>
<dbReference type="InterPro" id="IPR017970">
    <property type="entry name" value="Homeobox_CS"/>
</dbReference>
<dbReference type="GO" id="GO:0000981">
    <property type="term" value="F:DNA-binding transcription factor activity, RNA polymerase II-specific"/>
    <property type="evidence" value="ECO:0007669"/>
    <property type="project" value="InterPro"/>
</dbReference>
<dbReference type="HOGENOM" id="CLU_573577_0_0_1"/>
<dbReference type="PROSITE" id="PS00027">
    <property type="entry name" value="HOMEOBOX_1"/>
    <property type="match status" value="1"/>
</dbReference>
<dbReference type="GO" id="GO:0048513">
    <property type="term" value="P:animal organ development"/>
    <property type="evidence" value="ECO:0007669"/>
    <property type="project" value="TreeGrafter"/>
</dbReference>
<dbReference type="SMART" id="SM00389">
    <property type="entry name" value="HOX"/>
    <property type="match status" value="1"/>
</dbReference>
<reference evidence="11" key="1">
    <citation type="submission" date="2003-08" db="EMBL/GenBank/DDBJ databases">
        <authorList>
            <person name="Birren B."/>
            <person name="Nusbaum C."/>
            <person name="Abebe A."/>
            <person name="Abouelleil A."/>
            <person name="Adekoya E."/>
            <person name="Ait-zahra M."/>
            <person name="Allen N."/>
            <person name="Allen T."/>
            <person name="An P."/>
            <person name="Anderson M."/>
            <person name="Anderson S."/>
            <person name="Arachchi H."/>
            <person name="Armbruster J."/>
            <person name="Bachantsang P."/>
            <person name="Baldwin J."/>
            <person name="Barry A."/>
            <person name="Bayul T."/>
            <person name="Blitshsteyn B."/>
            <person name="Bloom T."/>
            <person name="Blye J."/>
            <person name="Boguslavskiy L."/>
            <person name="Borowsky M."/>
            <person name="Boukhgalter B."/>
            <person name="Brunache A."/>
            <person name="Butler J."/>
            <person name="Calixte N."/>
            <person name="Calvo S."/>
            <person name="Camarata J."/>
            <person name="Campo K."/>
            <person name="Chang J."/>
            <person name="Cheshatsang Y."/>
            <person name="Citroen M."/>
            <person name="Collymore A."/>
            <person name="Considine T."/>
            <person name="Cook A."/>
            <person name="Cooke P."/>
            <person name="Corum B."/>
            <person name="Cuomo C."/>
            <person name="David R."/>
            <person name="Dawoe T."/>
            <person name="Degray S."/>
            <person name="Dodge S."/>
            <person name="Dooley K."/>
            <person name="Dorje P."/>
            <person name="Dorjee K."/>
            <person name="Dorris L."/>
            <person name="Duffey N."/>
            <person name="Dupes A."/>
            <person name="Elkins T."/>
            <person name="Engels R."/>
            <person name="Erickson J."/>
            <person name="Farina A."/>
            <person name="Faro S."/>
            <person name="Ferreira P."/>
            <person name="Fischer H."/>
            <person name="Fitzgerald M."/>
            <person name="Foley K."/>
            <person name="Gage D."/>
            <person name="Galagan J."/>
            <person name="Gearin G."/>
            <person name="Gnerre S."/>
            <person name="Gnirke A."/>
            <person name="Goyette A."/>
            <person name="Graham J."/>
            <person name="Grandbois E."/>
            <person name="Gyaltsen K."/>
            <person name="Hafez N."/>
            <person name="Hagopian D."/>
            <person name="Hagos B."/>
            <person name="Hall J."/>
            <person name="Hatcher B."/>
            <person name="Heller A."/>
            <person name="Higgins H."/>
            <person name="Honan T."/>
            <person name="Horn A."/>
            <person name="Houde N."/>
            <person name="Hughes L."/>
            <person name="Hulme W."/>
            <person name="Husby E."/>
            <person name="Iliev I."/>
            <person name="Jaffe D."/>
            <person name="Jones C."/>
            <person name="Kamal M."/>
            <person name="Kamat A."/>
            <person name="Kamvysselis M."/>
            <person name="Karlsson E."/>
            <person name="Kells C."/>
            <person name="Kieu A."/>
            <person name="Kisner P."/>
            <person name="Kodira C."/>
            <person name="Kulbokas E."/>
            <person name="Labutti K."/>
            <person name="Lama D."/>
            <person name="Landers T."/>
            <person name="Leger J."/>
            <person name="Levine S."/>
            <person name="Lewis D."/>
            <person name="Lewis T."/>
            <person name="Lindblad-toh K."/>
            <person name="Liu X."/>
            <person name="Lokyitsang T."/>
            <person name="Lokyitsang Y."/>
            <person name="Lucien O."/>
            <person name="Lui A."/>
            <person name="Ma L.J."/>
            <person name="Mabbitt R."/>
            <person name="Macdonald J."/>
            <person name="Maclean C."/>
            <person name="Major J."/>
            <person name="Manning J."/>
            <person name="Marabella R."/>
            <person name="Maru K."/>
            <person name="Matthews C."/>
            <person name="Mauceli E."/>
            <person name="Mccarthy M."/>
            <person name="Mcdonough S."/>
            <person name="Mcghee T."/>
            <person name="Meldrim J."/>
            <person name="Meneus L."/>
            <person name="Mesirov J."/>
            <person name="Mihalev A."/>
            <person name="Mihova T."/>
            <person name="Mikkelsen T."/>
            <person name="Mlenga V."/>
            <person name="Moru K."/>
            <person name="Mozes J."/>
            <person name="Mulrain L."/>
            <person name="Munson G."/>
            <person name="Naylor J."/>
            <person name="Newes C."/>
            <person name="Nguyen C."/>
            <person name="Nguyen N."/>
            <person name="Nguyen T."/>
            <person name="Nicol R."/>
            <person name="Nielsen C."/>
            <person name="Nizzari M."/>
            <person name="Norbu C."/>
            <person name="Norbu N."/>
            <person name="O'donnell P."/>
            <person name="Okoawo O."/>
            <person name="O'leary S."/>
            <person name="Omotosho B."/>
            <person name="O'neill K."/>
            <person name="Osman S."/>
            <person name="Parker S."/>
            <person name="Perrin D."/>
            <person name="Phunkhang P."/>
            <person name="Piqani B."/>
            <person name="Purcell S."/>
            <person name="Rachupka T."/>
            <person name="Ramasamy U."/>
            <person name="Rameau R."/>
            <person name="Ray V."/>
            <person name="Raymond C."/>
            <person name="Retta R."/>
            <person name="Richardson S."/>
            <person name="Rise C."/>
            <person name="Rodriguez J."/>
            <person name="Rogers J."/>
            <person name="Rogov P."/>
            <person name="Rutman M."/>
            <person name="Schupbach R."/>
            <person name="Seaman C."/>
            <person name="Settipalli S."/>
            <person name="Sharpe T."/>
            <person name="Sheridan J."/>
            <person name="Sherpa N."/>
            <person name="Shi J."/>
            <person name="Smirnov S."/>
            <person name="Smith C."/>
            <person name="Sougnez C."/>
            <person name="Spencer B."/>
            <person name="Stalker J."/>
            <person name="Stange-thomann N."/>
            <person name="Stavropoulos S."/>
            <person name="Stetson K."/>
            <person name="Stone C."/>
            <person name="Stone S."/>
            <person name="Stubbs M."/>
            <person name="Talamas J."/>
            <person name="Tchuinga P."/>
            <person name="Tenzing P."/>
            <person name="Tesfaye S."/>
            <person name="Theodore J."/>
            <person name="Thoulutsang Y."/>
            <person name="Topham K."/>
            <person name="Towey S."/>
            <person name="Tsamla T."/>
            <person name="Tsomo N."/>
            <person name="Vallee D."/>
            <person name="Vassiliev H."/>
            <person name="Venkataraman V."/>
            <person name="Vinson J."/>
            <person name="Vo A."/>
            <person name="Wade C."/>
            <person name="Wang S."/>
            <person name="Wangchuk T."/>
            <person name="Wangdi T."/>
            <person name="Whittaker C."/>
            <person name="Wilkinson J."/>
            <person name="Wu Y."/>
            <person name="Wyman D."/>
            <person name="Yadav S."/>
            <person name="Yang S."/>
            <person name="Yang X."/>
            <person name="Yeager S."/>
            <person name="Yee E."/>
            <person name="Young G."/>
            <person name="Zainoun J."/>
            <person name="Zembeck L."/>
            <person name="Zimmer A."/>
            <person name="Zody M."/>
            <person name="Lander E."/>
        </authorList>
    </citation>
    <scope>NUCLEOTIDE SEQUENCE [LARGE SCALE GENOMIC DNA]</scope>
</reference>
<dbReference type="GeneTree" id="ENSGT00940000158698"/>
<dbReference type="Gene3D" id="1.10.10.60">
    <property type="entry name" value="Homeodomain-like"/>
    <property type="match status" value="1"/>
</dbReference>
<protein>
    <recommendedName>
        <fullName evidence="9">Homeobox domain-containing protein</fullName>
    </recommendedName>
</protein>
<evidence type="ECO:0000256" key="5">
    <source>
        <dbReference type="ARBA" id="ARBA00023242"/>
    </source>
</evidence>
<evidence type="ECO:0000256" key="2">
    <source>
        <dbReference type="ARBA" id="ARBA00022473"/>
    </source>
</evidence>
<dbReference type="PROSITE" id="PS50071">
    <property type="entry name" value="HOMEOBOX_2"/>
    <property type="match status" value="1"/>
</dbReference>
<dbReference type="Pfam" id="PF00046">
    <property type="entry name" value="Homeodomain"/>
    <property type="match status" value="1"/>
</dbReference>
<evidence type="ECO:0000313" key="10">
    <source>
        <dbReference type="Ensembl" id="ENSCSAVP00000018197.1"/>
    </source>
</evidence>
<keyword evidence="2" id="KW-0217">Developmental protein</keyword>
<feature type="DNA-binding region" description="Homeobox" evidence="6">
    <location>
        <begin position="355"/>
        <end position="414"/>
    </location>
</feature>
<sequence length="469" mass="51710">MHQTRPLPAHLHGQENISFSINQILSPASEGSTMDDENGTTRDPYQYCARSYDVPGSQVNERANNNNTGNGYFYPQLGSYWGGDLYNGQYYNGCRFTDYYPSYGRNNNTLHANEYTNNQPLDSSRTTGNCEKFIPNGACSTNAEKQATMLNDSGTNATASESLFRSSTSSGNSPQAKETGLPQNQQTSDLSSDRHFSKFSNCRFRSSDADGYGKLYEDSQCAQASNRFGNHYSGAFSATNCYGNCCTGYAAAAALLSSGLPPSSCGVGSLAAPAISSVNPGHTTLTQQAAAMAAVDSAVAAATVGSGGILRVPNRPLHRPSLLSTNFPWMESRRERIALTRRIGHPYQNRTPPKKKKPRTSFSRIQICELEKRFHRQKYLASSERAALAKSLKMTDAQVKTWFQNRRTKWRRQTTEEREAERQAAQRLINQLQQEALARAPMPAPDALCLRNASLYALHNLQARLQNAQ</sequence>
<name>H2ZKT1_CIOSA</name>
<feature type="compositionally biased region" description="Polar residues" evidence="8">
    <location>
        <begin position="158"/>
        <end position="190"/>
    </location>
</feature>
<dbReference type="GO" id="GO:0005634">
    <property type="term" value="C:nucleus"/>
    <property type="evidence" value="ECO:0007669"/>
    <property type="project" value="UniProtKB-SubCell"/>
</dbReference>
<evidence type="ECO:0000256" key="3">
    <source>
        <dbReference type="ARBA" id="ARBA00023125"/>
    </source>
</evidence>
<keyword evidence="11" id="KW-1185">Reference proteome</keyword>
<dbReference type="SUPFAM" id="SSF46689">
    <property type="entry name" value="Homeodomain-like"/>
    <property type="match status" value="1"/>
</dbReference>
<keyword evidence="4 6" id="KW-0371">Homeobox</keyword>
<dbReference type="PANTHER" id="PTHR45921">
    <property type="entry name" value="IP01054P"/>
    <property type="match status" value="1"/>
</dbReference>
<evidence type="ECO:0000256" key="4">
    <source>
        <dbReference type="ARBA" id="ARBA00023155"/>
    </source>
</evidence>
<dbReference type="PANTHER" id="PTHR45921:SF6">
    <property type="entry name" value="C15"/>
    <property type="match status" value="1"/>
</dbReference>
<dbReference type="CDD" id="cd00086">
    <property type="entry name" value="homeodomain"/>
    <property type="match status" value="1"/>
</dbReference>
<dbReference type="InterPro" id="IPR009057">
    <property type="entry name" value="Homeodomain-like_sf"/>
</dbReference>
<evidence type="ECO:0000256" key="8">
    <source>
        <dbReference type="SAM" id="MobiDB-lite"/>
    </source>
</evidence>
<dbReference type="STRING" id="51511.ENSCSAVP00000018197"/>
<evidence type="ECO:0000256" key="7">
    <source>
        <dbReference type="RuleBase" id="RU000682"/>
    </source>
</evidence>
<dbReference type="AlphaFoldDB" id="H2ZKT1"/>